<dbReference type="PANTHER" id="PTHR20883">
    <property type="entry name" value="PHYTANOYL-COA DIOXYGENASE DOMAIN CONTAINING 1"/>
    <property type="match status" value="1"/>
</dbReference>
<evidence type="ECO:0000313" key="1">
    <source>
        <dbReference type="EMBL" id="PIR69953.1"/>
    </source>
</evidence>
<name>A0A2H0TEI9_9BACT</name>
<sequence>MFFNISTGGYMPDTRKHGTVVSIDELRFYREKGFLTREQVFSKGECHAINALYESYADENFSPLMNLHWYEEWIMGVVEDPRILSVVDTLSDAPVEVTHTHFNFKKAGTSFQEQPWNPHQDNTYPRARWGQYITVGIALTDQDKENGALYVYPGSHVEPLLEAEPTPTFRERAAVGNKVQIPEHYEETLVCLKRGSIFILHGNTVHGSYPNISDRDRPLMLITYLPPGVDFVEGKNAQRRRIALRRPRVFPLFDDHNEKDRLGKIFRSPGRGR</sequence>
<evidence type="ECO:0000313" key="2">
    <source>
        <dbReference type="Proteomes" id="UP000231503"/>
    </source>
</evidence>
<dbReference type="GO" id="GO:0016706">
    <property type="term" value="F:2-oxoglutarate-dependent dioxygenase activity"/>
    <property type="evidence" value="ECO:0007669"/>
    <property type="project" value="UniProtKB-ARBA"/>
</dbReference>
<protein>
    <recommendedName>
        <fullName evidence="3">Phytanoyl-CoA dioxygenase</fullName>
    </recommendedName>
</protein>
<dbReference type="GO" id="GO:0005506">
    <property type="term" value="F:iron ion binding"/>
    <property type="evidence" value="ECO:0007669"/>
    <property type="project" value="UniProtKB-ARBA"/>
</dbReference>
<dbReference type="SUPFAM" id="SSF51197">
    <property type="entry name" value="Clavaminate synthase-like"/>
    <property type="match status" value="1"/>
</dbReference>
<accession>A0A2H0TEI9</accession>
<dbReference type="Gene3D" id="2.60.120.620">
    <property type="entry name" value="q2cbj1_9rhob like domain"/>
    <property type="match status" value="1"/>
</dbReference>
<comment type="caution">
    <text evidence="1">The sequence shown here is derived from an EMBL/GenBank/DDBJ whole genome shotgun (WGS) entry which is preliminary data.</text>
</comment>
<dbReference type="Pfam" id="PF05721">
    <property type="entry name" value="PhyH"/>
    <property type="match status" value="1"/>
</dbReference>
<gene>
    <name evidence="1" type="ORF">COU47_00785</name>
</gene>
<evidence type="ECO:0008006" key="3">
    <source>
        <dbReference type="Google" id="ProtNLM"/>
    </source>
</evidence>
<dbReference type="PANTHER" id="PTHR20883:SF52">
    <property type="entry name" value="ALPHA-KETOGLUTARATE-DEPENDENT HYPOPHOSPHITE DIOXYGENASE-LIKE GENE A2 [PROVISIONAL]-RELATED"/>
    <property type="match status" value="1"/>
</dbReference>
<reference evidence="2" key="1">
    <citation type="submission" date="2017-09" db="EMBL/GenBank/DDBJ databases">
        <title>Depth-based differentiation of microbial function through sediment-hosted aquifers and enrichment of novel symbionts in the deep terrestrial subsurface.</title>
        <authorList>
            <person name="Probst A.J."/>
            <person name="Ladd B."/>
            <person name="Jarett J.K."/>
            <person name="Geller-Mcgrath D.E."/>
            <person name="Sieber C.M.K."/>
            <person name="Emerson J.B."/>
            <person name="Anantharaman K."/>
            <person name="Thomas B.C."/>
            <person name="Malmstrom R."/>
            <person name="Stieglmeier M."/>
            <person name="Klingl A."/>
            <person name="Woyke T."/>
            <person name="Ryan C.M."/>
            <person name="Banfield J.F."/>
        </authorList>
    </citation>
    <scope>NUCLEOTIDE SEQUENCE [LARGE SCALE GENOMIC DNA]</scope>
</reference>
<dbReference type="AlphaFoldDB" id="A0A2H0TEI9"/>
<dbReference type="InterPro" id="IPR008775">
    <property type="entry name" value="Phytyl_CoA_dOase-like"/>
</dbReference>
<organism evidence="1 2">
    <name type="scientific">Candidatus Niyogibacteria bacterium CG10_big_fil_rev_8_21_14_0_10_46_36</name>
    <dbReference type="NCBI Taxonomy" id="1974726"/>
    <lineage>
        <taxon>Bacteria</taxon>
        <taxon>Candidatus Niyogiibacteriota</taxon>
    </lineage>
</organism>
<proteinExistence type="predicted"/>
<dbReference type="Proteomes" id="UP000231503">
    <property type="component" value="Unassembled WGS sequence"/>
</dbReference>
<dbReference type="EMBL" id="PFCO01000001">
    <property type="protein sequence ID" value="PIR69953.1"/>
    <property type="molecule type" value="Genomic_DNA"/>
</dbReference>